<evidence type="ECO:0000256" key="1">
    <source>
        <dbReference type="ARBA" id="ARBA00006739"/>
    </source>
</evidence>
<dbReference type="Pfam" id="PF00535">
    <property type="entry name" value="Glycos_transf_2"/>
    <property type="match status" value="1"/>
</dbReference>
<protein>
    <recommendedName>
        <fullName evidence="6">Glycosyltransferase</fullName>
    </recommendedName>
</protein>
<dbReference type="SUPFAM" id="SSF53448">
    <property type="entry name" value="Nucleotide-diphospho-sugar transferases"/>
    <property type="match status" value="1"/>
</dbReference>
<name>A0ABQ4MWC2_9BACL</name>
<dbReference type="Gene3D" id="3.90.550.10">
    <property type="entry name" value="Spore Coat Polysaccharide Biosynthesis Protein SpsA, Chain A"/>
    <property type="match status" value="1"/>
</dbReference>
<dbReference type="EMBL" id="BOSM01000008">
    <property type="protein sequence ID" value="GIP60217.1"/>
    <property type="molecule type" value="Genomic_DNA"/>
</dbReference>
<dbReference type="PANTHER" id="PTHR22916">
    <property type="entry name" value="GLYCOSYLTRANSFERASE"/>
    <property type="match status" value="1"/>
</dbReference>
<dbReference type="Proteomes" id="UP000681290">
    <property type="component" value="Unassembled WGS sequence"/>
</dbReference>
<gene>
    <name evidence="4" type="ORF">J15TS10_40310</name>
</gene>
<organism evidence="4 5">
    <name type="scientific">Paenibacillus woosongensis</name>
    <dbReference type="NCBI Taxonomy" id="307580"/>
    <lineage>
        <taxon>Bacteria</taxon>
        <taxon>Bacillati</taxon>
        <taxon>Bacillota</taxon>
        <taxon>Bacilli</taxon>
        <taxon>Bacillales</taxon>
        <taxon>Paenibacillaceae</taxon>
        <taxon>Paenibacillus</taxon>
    </lineage>
</organism>
<evidence type="ECO:0008006" key="6">
    <source>
        <dbReference type="Google" id="ProtNLM"/>
    </source>
</evidence>
<comment type="caution">
    <text evidence="4">The sequence shown here is derived from an EMBL/GenBank/DDBJ whole genome shotgun (WGS) entry which is preliminary data.</text>
</comment>
<comment type="similarity">
    <text evidence="1">Belongs to the glycosyltransferase 2 family.</text>
</comment>
<evidence type="ECO:0000313" key="5">
    <source>
        <dbReference type="Proteomes" id="UP000681290"/>
    </source>
</evidence>
<evidence type="ECO:0000259" key="3">
    <source>
        <dbReference type="Pfam" id="PF08241"/>
    </source>
</evidence>
<feature type="domain" description="Glycosyltransferase 2-like" evidence="2">
    <location>
        <begin position="296"/>
        <end position="457"/>
    </location>
</feature>
<dbReference type="InterPro" id="IPR029063">
    <property type="entry name" value="SAM-dependent_MTases_sf"/>
</dbReference>
<dbReference type="Gene3D" id="3.40.50.150">
    <property type="entry name" value="Vaccinia Virus protein VP39"/>
    <property type="match status" value="1"/>
</dbReference>
<dbReference type="InterPro" id="IPR001173">
    <property type="entry name" value="Glyco_trans_2-like"/>
</dbReference>
<dbReference type="Pfam" id="PF08241">
    <property type="entry name" value="Methyltransf_11"/>
    <property type="match status" value="1"/>
</dbReference>
<dbReference type="RefSeq" id="WP_213593668.1">
    <property type="nucleotide sequence ID" value="NZ_BOSM01000008.1"/>
</dbReference>
<keyword evidence="5" id="KW-1185">Reference proteome</keyword>
<dbReference type="CDD" id="cd02440">
    <property type="entry name" value="AdoMet_MTases"/>
    <property type="match status" value="1"/>
</dbReference>
<dbReference type="SUPFAM" id="SSF53335">
    <property type="entry name" value="S-adenosyl-L-methionine-dependent methyltransferases"/>
    <property type="match status" value="1"/>
</dbReference>
<dbReference type="PANTHER" id="PTHR22916:SF3">
    <property type="entry name" value="UDP-GLCNAC:BETAGAL BETA-1,3-N-ACETYLGLUCOSAMINYLTRANSFERASE-LIKE PROTEIN 1"/>
    <property type="match status" value="1"/>
</dbReference>
<evidence type="ECO:0000313" key="4">
    <source>
        <dbReference type="EMBL" id="GIP60217.1"/>
    </source>
</evidence>
<dbReference type="InterPro" id="IPR029044">
    <property type="entry name" value="Nucleotide-diphossugar_trans"/>
</dbReference>
<feature type="domain" description="Methyltransferase type 11" evidence="3">
    <location>
        <begin position="118"/>
        <end position="214"/>
    </location>
</feature>
<sequence>MPTKLLQQVIESIQQGSPEIGYGFCFSELAINPENKEISFCLGLLSMIVGNHQPAEWYLQNSTDLMDAKELSGITLEVMKYINDPKLKERWGNYRRLRNQQELKRMAETAPLCYGDVLEIGCANGDLSVFIASHGSNLYGIDIDPIAIDLARHKAAKLGFDNCRFQVGNGYQLQFPDHTFDTVVVAEVLEHVDDPKKIIKEAFRVCKPGGTIIISVPNGYSIPDPDHYNIFTKRILNNLVEFSIGCSLHWNSKVPNEWIMGFLIKPYEEYEVASNDINSLFLPQPYSFPKSNQLVSVIVPTYNRKEYISETIQSILDQTHKNVEIIVIDDGSVESPKEELSPYLDKINYIYKENGGKSSALNVAIKQANGDFIWVFDDDDIALPLKLELQLKRFLQNPELGLIHTRSIDFNDVNGQVIRVHDLSPIDSNKLDFQMLMRGCFIHGPTVVFRKSCLEQLGGWDEELVRAQDYDFWLRLANLNSIEYIPVPTVRYRVHAGSRGSAADPVSYDQLVSKTAEYEQIIFRKLYQSIPINEMYRETFESDNVTLMLEAFIDRAVILAARGLLQEAKQDLLIVRKNSQSFGNPCFSGAAIQNIHNLAQTAVQNNWDDHELVSSVFELVNMVTSKD</sequence>
<accession>A0ABQ4MWC2</accession>
<proteinExistence type="inferred from homology"/>
<dbReference type="InterPro" id="IPR013216">
    <property type="entry name" value="Methyltransf_11"/>
</dbReference>
<evidence type="ECO:0000259" key="2">
    <source>
        <dbReference type="Pfam" id="PF00535"/>
    </source>
</evidence>
<reference evidence="4 5" key="1">
    <citation type="submission" date="2021-03" db="EMBL/GenBank/DDBJ databases">
        <title>Antimicrobial resistance genes in bacteria isolated from Japanese honey, and their potential for conferring macrolide and lincosamide resistance in the American foulbrood pathogen Paenibacillus larvae.</title>
        <authorList>
            <person name="Okamoto M."/>
            <person name="Kumagai M."/>
            <person name="Kanamori H."/>
            <person name="Takamatsu D."/>
        </authorList>
    </citation>
    <scope>NUCLEOTIDE SEQUENCE [LARGE SCALE GENOMIC DNA]</scope>
    <source>
        <strain evidence="4 5">J15TS10</strain>
    </source>
</reference>